<dbReference type="EMBL" id="BMOD01000009">
    <property type="protein sequence ID" value="GGJ39225.1"/>
    <property type="molecule type" value="Genomic_DNA"/>
</dbReference>
<accession>A0ABQ2D2S7</accession>
<evidence type="ECO:0000313" key="2">
    <source>
        <dbReference type="EMBL" id="GGJ39225.1"/>
    </source>
</evidence>
<dbReference type="PANTHER" id="PTHR22617:SF23">
    <property type="entry name" value="CHEMOTAXIS PROTEIN CHEW"/>
    <property type="match status" value="1"/>
</dbReference>
<dbReference type="SUPFAM" id="SSF50341">
    <property type="entry name" value="CheW-like"/>
    <property type="match status" value="1"/>
</dbReference>
<proteinExistence type="predicted"/>
<name>A0ABQ2D2S7_9DEIO</name>
<dbReference type="SMART" id="SM00260">
    <property type="entry name" value="CheW"/>
    <property type="match status" value="1"/>
</dbReference>
<reference evidence="3" key="1">
    <citation type="journal article" date="2019" name="Int. J. Syst. Evol. Microbiol.">
        <title>The Global Catalogue of Microorganisms (GCM) 10K type strain sequencing project: providing services to taxonomists for standard genome sequencing and annotation.</title>
        <authorList>
            <consortium name="The Broad Institute Genomics Platform"/>
            <consortium name="The Broad Institute Genome Sequencing Center for Infectious Disease"/>
            <person name="Wu L."/>
            <person name="Ma J."/>
        </authorList>
    </citation>
    <scope>NUCLEOTIDE SEQUENCE [LARGE SCALE GENOMIC DNA]</scope>
    <source>
        <strain evidence="3">JCM 14370</strain>
    </source>
</reference>
<dbReference type="InterPro" id="IPR036061">
    <property type="entry name" value="CheW-like_dom_sf"/>
</dbReference>
<dbReference type="PROSITE" id="PS50851">
    <property type="entry name" value="CHEW"/>
    <property type="match status" value="1"/>
</dbReference>
<evidence type="ECO:0000313" key="3">
    <source>
        <dbReference type="Proteomes" id="UP000632222"/>
    </source>
</evidence>
<gene>
    <name evidence="2" type="ORF">GCM10008938_26560</name>
</gene>
<dbReference type="InterPro" id="IPR039315">
    <property type="entry name" value="CheW"/>
</dbReference>
<protein>
    <recommendedName>
        <fullName evidence="1">CheW-like domain-containing protein</fullName>
    </recommendedName>
</protein>
<dbReference type="CDD" id="cd00588">
    <property type="entry name" value="CheW_like"/>
    <property type="match status" value="1"/>
</dbReference>
<organism evidence="2 3">
    <name type="scientific">Deinococcus roseus</name>
    <dbReference type="NCBI Taxonomy" id="392414"/>
    <lineage>
        <taxon>Bacteria</taxon>
        <taxon>Thermotogati</taxon>
        <taxon>Deinococcota</taxon>
        <taxon>Deinococci</taxon>
        <taxon>Deinococcales</taxon>
        <taxon>Deinococcaceae</taxon>
        <taxon>Deinococcus</taxon>
    </lineage>
</organism>
<comment type="caution">
    <text evidence="2">The sequence shown here is derived from an EMBL/GenBank/DDBJ whole genome shotgun (WGS) entry which is preliminary data.</text>
</comment>
<dbReference type="Proteomes" id="UP000632222">
    <property type="component" value="Unassembled WGS sequence"/>
</dbReference>
<dbReference type="InterPro" id="IPR002545">
    <property type="entry name" value="CheW-lke_dom"/>
</dbReference>
<dbReference type="Gene3D" id="2.40.50.180">
    <property type="entry name" value="CheA-289, Domain 4"/>
    <property type="match status" value="1"/>
</dbReference>
<sequence>MKDQEILHTRAAQLAIPLQQQSSDPTQVVLLIEVASETYALPAKQIETVRALGTLTRLPGVGSVISGMITLQGHVLSVLDLAALLGNTPDEQAGYIVVYQHAGQRVALKVREAREVVSIPLQLSRPPNLRPGLVGVWEARITLLDLDTLLEDFSHQSTFHQTGGASGIL</sequence>
<evidence type="ECO:0000259" key="1">
    <source>
        <dbReference type="PROSITE" id="PS50851"/>
    </source>
</evidence>
<dbReference type="RefSeq" id="WP_189003181.1">
    <property type="nucleotide sequence ID" value="NZ_BMOD01000009.1"/>
</dbReference>
<dbReference type="Pfam" id="PF01584">
    <property type="entry name" value="CheW"/>
    <property type="match status" value="1"/>
</dbReference>
<feature type="domain" description="CheW-like" evidence="1">
    <location>
        <begin position="26"/>
        <end position="169"/>
    </location>
</feature>
<dbReference type="PANTHER" id="PTHR22617">
    <property type="entry name" value="CHEMOTAXIS SENSOR HISTIDINE KINASE-RELATED"/>
    <property type="match status" value="1"/>
</dbReference>
<keyword evidence="3" id="KW-1185">Reference proteome</keyword>